<evidence type="ECO:0000256" key="5">
    <source>
        <dbReference type="ARBA" id="ARBA00022839"/>
    </source>
</evidence>
<keyword evidence="2" id="KW-0540">Nuclease</keyword>
<keyword evidence="4" id="KW-0378">Hydrolase</keyword>
<dbReference type="InterPro" id="IPR036397">
    <property type="entry name" value="RNaseH_sf"/>
</dbReference>
<evidence type="ECO:0000313" key="9">
    <source>
        <dbReference type="EMBL" id="CAH2252081.1"/>
    </source>
</evidence>
<dbReference type="PANTHER" id="PTHR13058:SF19">
    <property type="entry name" value="LD40940P"/>
    <property type="match status" value="1"/>
</dbReference>
<evidence type="ECO:0000259" key="8">
    <source>
        <dbReference type="SMART" id="SM00479"/>
    </source>
</evidence>
<name>A0A8S4S9F8_9NEOP</name>
<evidence type="ECO:0000256" key="6">
    <source>
        <dbReference type="ARBA" id="ARBA00022842"/>
    </source>
</evidence>
<dbReference type="InterPro" id="IPR013520">
    <property type="entry name" value="Ribonucl_H"/>
</dbReference>
<comment type="similarity">
    <text evidence="7">Belongs to the exonuclease superfamily. TREX family.</text>
</comment>
<dbReference type="GO" id="GO:0008296">
    <property type="term" value="F:3'-5'-DNA exonuclease activity"/>
    <property type="evidence" value="ECO:0007669"/>
    <property type="project" value="TreeGrafter"/>
</dbReference>
<evidence type="ECO:0000256" key="2">
    <source>
        <dbReference type="ARBA" id="ARBA00022722"/>
    </source>
</evidence>
<keyword evidence="5" id="KW-0269">Exonuclease</keyword>
<protein>
    <submittedName>
        <fullName evidence="9">Jg13878 protein</fullName>
    </submittedName>
</protein>
<gene>
    <name evidence="9" type="primary">jg13878</name>
    <name evidence="9" type="ORF">PAEG_LOCUS22382</name>
</gene>
<dbReference type="SMART" id="SM00479">
    <property type="entry name" value="EXOIII"/>
    <property type="match status" value="1"/>
</dbReference>
<dbReference type="PANTHER" id="PTHR13058">
    <property type="entry name" value="THREE PRIME REPAIR EXONUCLEASE 1, 2"/>
    <property type="match status" value="1"/>
</dbReference>
<accession>A0A8S4S9F8</accession>
<evidence type="ECO:0000256" key="1">
    <source>
        <dbReference type="ARBA" id="ARBA00001946"/>
    </source>
</evidence>
<evidence type="ECO:0000256" key="3">
    <source>
        <dbReference type="ARBA" id="ARBA00022723"/>
    </source>
</evidence>
<evidence type="ECO:0000256" key="4">
    <source>
        <dbReference type="ARBA" id="ARBA00022801"/>
    </source>
</evidence>
<sequence length="275" mass="31405">MTNIQTFVFFDLETTGIPASRTKVTEITLISVSRRDIEQADGENLPATNKLSLLCNPTTNIHPVASSLTGLTNHYLKYQPVFKDNIKCINAFLNKPKPVCLVAHNGNRFDFKILQAEYQTANEELPHDLLCIDSLNSFRSIFKNPNFCLNTTVHNYSTSSLDESDKLARNDEWQDLSIEEIQEIDELVVHFSHISSTPKKIKIVKKICEMQCPKKEKSLKASYKLSSVYEKLLNKKPKECHRAEVDCFMLLECVIATKYDFLNYADCKCKLISQV</sequence>
<dbReference type="Pfam" id="PF00929">
    <property type="entry name" value="RNase_T"/>
    <property type="match status" value="1"/>
</dbReference>
<dbReference type="OrthoDB" id="10250935at2759"/>
<feature type="domain" description="Exonuclease" evidence="8">
    <location>
        <begin position="6"/>
        <end position="263"/>
    </location>
</feature>
<dbReference type="InterPro" id="IPR040393">
    <property type="entry name" value="TREX1/2"/>
</dbReference>
<evidence type="ECO:0000313" key="10">
    <source>
        <dbReference type="Proteomes" id="UP000838756"/>
    </source>
</evidence>
<dbReference type="Gene3D" id="3.30.420.10">
    <property type="entry name" value="Ribonuclease H-like superfamily/Ribonuclease H"/>
    <property type="match status" value="2"/>
</dbReference>
<dbReference type="EMBL" id="CAKXAJ010026031">
    <property type="protein sequence ID" value="CAH2252081.1"/>
    <property type="molecule type" value="Genomic_DNA"/>
</dbReference>
<keyword evidence="10" id="KW-1185">Reference proteome</keyword>
<reference evidence="9" key="1">
    <citation type="submission" date="2022-03" db="EMBL/GenBank/DDBJ databases">
        <authorList>
            <person name="Lindestad O."/>
        </authorList>
    </citation>
    <scope>NUCLEOTIDE SEQUENCE</scope>
</reference>
<comment type="caution">
    <text evidence="9">The sequence shown here is derived from an EMBL/GenBank/DDBJ whole genome shotgun (WGS) entry which is preliminary data.</text>
</comment>
<dbReference type="Proteomes" id="UP000838756">
    <property type="component" value="Unassembled WGS sequence"/>
</dbReference>
<keyword evidence="3" id="KW-0479">Metal-binding</keyword>
<dbReference type="AlphaFoldDB" id="A0A8S4S9F8"/>
<dbReference type="GO" id="GO:0006308">
    <property type="term" value="P:DNA catabolic process"/>
    <property type="evidence" value="ECO:0007669"/>
    <property type="project" value="TreeGrafter"/>
</dbReference>
<dbReference type="GO" id="GO:0005737">
    <property type="term" value="C:cytoplasm"/>
    <property type="evidence" value="ECO:0007669"/>
    <property type="project" value="TreeGrafter"/>
</dbReference>
<comment type="cofactor">
    <cofactor evidence="1">
        <name>Mg(2+)</name>
        <dbReference type="ChEBI" id="CHEBI:18420"/>
    </cofactor>
</comment>
<organism evidence="9 10">
    <name type="scientific">Pararge aegeria aegeria</name>
    <dbReference type="NCBI Taxonomy" id="348720"/>
    <lineage>
        <taxon>Eukaryota</taxon>
        <taxon>Metazoa</taxon>
        <taxon>Ecdysozoa</taxon>
        <taxon>Arthropoda</taxon>
        <taxon>Hexapoda</taxon>
        <taxon>Insecta</taxon>
        <taxon>Pterygota</taxon>
        <taxon>Neoptera</taxon>
        <taxon>Endopterygota</taxon>
        <taxon>Lepidoptera</taxon>
        <taxon>Glossata</taxon>
        <taxon>Ditrysia</taxon>
        <taxon>Papilionoidea</taxon>
        <taxon>Nymphalidae</taxon>
        <taxon>Satyrinae</taxon>
        <taxon>Satyrini</taxon>
        <taxon>Parargina</taxon>
        <taxon>Pararge</taxon>
    </lineage>
</organism>
<dbReference type="SUPFAM" id="SSF53098">
    <property type="entry name" value="Ribonuclease H-like"/>
    <property type="match status" value="1"/>
</dbReference>
<dbReference type="GO" id="GO:0046872">
    <property type="term" value="F:metal ion binding"/>
    <property type="evidence" value="ECO:0007669"/>
    <property type="project" value="UniProtKB-KW"/>
</dbReference>
<proteinExistence type="inferred from homology"/>
<evidence type="ECO:0000256" key="7">
    <source>
        <dbReference type="ARBA" id="ARBA00025769"/>
    </source>
</evidence>
<dbReference type="InterPro" id="IPR012337">
    <property type="entry name" value="RNaseH-like_sf"/>
</dbReference>
<keyword evidence="6" id="KW-0460">Magnesium</keyword>
<dbReference type="GO" id="GO:0003676">
    <property type="term" value="F:nucleic acid binding"/>
    <property type="evidence" value="ECO:0007669"/>
    <property type="project" value="InterPro"/>
</dbReference>